<comment type="subcellular location">
    <subcellularLocation>
        <location evidence="1">Cell membrane</location>
        <topology evidence="1">Multi-pass membrane protein</topology>
    </subcellularLocation>
</comment>
<gene>
    <name evidence="14" type="primary">msbA</name>
    <name evidence="14" type="ORF">JDW22_09475</name>
</gene>
<organism evidence="14 15">
    <name type="scientific">Kingella bonacorsii</name>
    <dbReference type="NCBI Taxonomy" id="2796361"/>
    <lineage>
        <taxon>Bacteria</taxon>
        <taxon>Pseudomonadati</taxon>
        <taxon>Pseudomonadota</taxon>
        <taxon>Betaproteobacteria</taxon>
        <taxon>Neisseriales</taxon>
        <taxon>Neisseriaceae</taxon>
        <taxon>Kingella</taxon>
    </lineage>
</organism>
<dbReference type="InterPro" id="IPR027417">
    <property type="entry name" value="P-loop_NTPase"/>
</dbReference>
<dbReference type="PROSITE" id="PS50893">
    <property type="entry name" value="ABC_TRANSPORTER_2"/>
    <property type="match status" value="1"/>
</dbReference>
<feature type="domain" description="ABC transmembrane type-1" evidence="13">
    <location>
        <begin position="33"/>
        <end position="344"/>
    </location>
</feature>
<evidence type="ECO:0000313" key="15">
    <source>
        <dbReference type="Proteomes" id="UP000614058"/>
    </source>
</evidence>
<evidence type="ECO:0000256" key="5">
    <source>
        <dbReference type="ARBA" id="ARBA00022741"/>
    </source>
</evidence>
<reference evidence="14 15" key="1">
    <citation type="journal article" date="2021" name="Pathogens">
        <title>Isolation and Characterization of Kingella bonacorsii sp. nov., A Novel Kingella Species Detected in a Stable Periodontitis Subject.</title>
        <authorList>
            <person name="Antezack A."/>
            <person name="Boxberger M."/>
            <person name="Rolland C."/>
            <person name="Monnet-Corti V."/>
            <person name="La Scola B."/>
        </authorList>
    </citation>
    <scope>NUCLEOTIDE SEQUENCE [LARGE SCALE GENOMIC DNA]</scope>
    <source>
        <strain evidence="14 15">Marseille-Q4569</strain>
    </source>
</reference>
<dbReference type="Pfam" id="PF00664">
    <property type="entry name" value="ABC_membrane"/>
    <property type="match status" value="1"/>
</dbReference>
<dbReference type="EMBL" id="JAEHNZ010000003">
    <property type="protein sequence ID" value="MBK0396794.1"/>
    <property type="molecule type" value="Genomic_DNA"/>
</dbReference>
<keyword evidence="9" id="KW-0445">Lipid transport</keyword>
<dbReference type="Pfam" id="PF00005">
    <property type="entry name" value="ABC_tran"/>
    <property type="match status" value="1"/>
</dbReference>
<proteinExistence type="predicted"/>
<name>A0ABS1BUE2_9NEIS</name>
<keyword evidence="4 11" id="KW-0812">Transmembrane</keyword>
<dbReference type="InterPro" id="IPR011917">
    <property type="entry name" value="ABC_transpr_lipidA"/>
</dbReference>
<evidence type="ECO:0000256" key="9">
    <source>
        <dbReference type="ARBA" id="ARBA00023055"/>
    </source>
</evidence>
<feature type="transmembrane region" description="Helical" evidence="11">
    <location>
        <begin position="118"/>
        <end position="135"/>
    </location>
</feature>
<dbReference type="GeneID" id="84905950"/>
<dbReference type="InterPro" id="IPR011527">
    <property type="entry name" value="ABC1_TM_dom"/>
</dbReference>
<keyword evidence="6" id="KW-0067">ATP-binding</keyword>
<dbReference type="InterPro" id="IPR036640">
    <property type="entry name" value="ABC1_TM_sf"/>
</dbReference>
<evidence type="ECO:0000313" key="14">
    <source>
        <dbReference type="EMBL" id="MBK0396794.1"/>
    </source>
</evidence>
<dbReference type="NCBIfam" id="TIGR02203">
    <property type="entry name" value="MsbA_lipidA"/>
    <property type="match status" value="1"/>
</dbReference>
<protein>
    <submittedName>
        <fullName evidence="14">Lipid A export permease/ATP-binding protein MsbA</fullName>
    </submittedName>
</protein>
<dbReference type="SUPFAM" id="SSF52540">
    <property type="entry name" value="P-loop containing nucleoside triphosphate hydrolases"/>
    <property type="match status" value="1"/>
</dbReference>
<evidence type="ECO:0000256" key="11">
    <source>
        <dbReference type="SAM" id="Phobius"/>
    </source>
</evidence>
<keyword evidence="5" id="KW-0547">Nucleotide-binding</keyword>
<dbReference type="PROSITE" id="PS00211">
    <property type="entry name" value="ABC_TRANSPORTER_1"/>
    <property type="match status" value="1"/>
</dbReference>
<dbReference type="PANTHER" id="PTHR43394">
    <property type="entry name" value="ATP-DEPENDENT PERMEASE MDL1, MITOCHONDRIAL"/>
    <property type="match status" value="1"/>
</dbReference>
<dbReference type="RefSeq" id="WP_003797066.1">
    <property type="nucleotide sequence ID" value="NZ_JAEHNZ010000003.1"/>
</dbReference>
<feature type="domain" description="ABC transporter" evidence="12">
    <location>
        <begin position="376"/>
        <end position="611"/>
    </location>
</feature>
<evidence type="ECO:0000256" key="6">
    <source>
        <dbReference type="ARBA" id="ARBA00022840"/>
    </source>
</evidence>
<keyword evidence="8 11" id="KW-1133">Transmembrane helix</keyword>
<dbReference type="CDD" id="cd18552">
    <property type="entry name" value="ABC_6TM_MsbA_like"/>
    <property type="match status" value="1"/>
</dbReference>
<evidence type="ECO:0000256" key="3">
    <source>
        <dbReference type="ARBA" id="ARBA00022475"/>
    </source>
</evidence>
<dbReference type="PANTHER" id="PTHR43394:SF1">
    <property type="entry name" value="ATP-BINDING CASSETTE SUB-FAMILY B MEMBER 10, MITOCHONDRIAL"/>
    <property type="match status" value="1"/>
</dbReference>
<feature type="transmembrane region" description="Helical" evidence="11">
    <location>
        <begin position="32"/>
        <end position="57"/>
    </location>
</feature>
<dbReference type="Proteomes" id="UP000614058">
    <property type="component" value="Unassembled WGS sequence"/>
</dbReference>
<evidence type="ECO:0000256" key="1">
    <source>
        <dbReference type="ARBA" id="ARBA00004651"/>
    </source>
</evidence>
<keyword evidence="2" id="KW-0813">Transport</keyword>
<keyword evidence="7" id="KW-1278">Translocase</keyword>
<keyword evidence="15" id="KW-1185">Reference proteome</keyword>
<dbReference type="InterPro" id="IPR039421">
    <property type="entry name" value="Type_1_exporter"/>
</dbReference>
<dbReference type="InterPro" id="IPR003593">
    <property type="entry name" value="AAA+_ATPase"/>
</dbReference>
<feature type="transmembrane region" description="Helical" evidence="11">
    <location>
        <begin position="89"/>
        <end position="111"/>
    </location>
</feature>
<dbReference type="Gene3D" id="3.40.50.300">
    <property type="entry name" value="P-loop containing nucleotide triphosphate hydrolases"/>
    <property type="match status" value="1"/>
</dbReference>
<evidence type="ECO:0000259" key="12">
    <source>
        <dbReference type="PROSITE" id="PS50893"/>
    </source>
</evidence>
<dbReference type="SUPFAM" id="SSF90123">
    <property type="entry name" value="ABC transporter transmembrane region"/>
    <property type="match status" value="1"/>
</dbReference>
<feature type="transmembrane region" description="Helical" evidence="11">
    <location>
        <begin position="288"/>
        <end position="306"/>
    </location>
</feature>
<sequence>MIEKLTFGLFSKKDTQSFMRLLRYIKPYKARIIFALLGIVGVAATESYLAAFIAPLVNQGFAMPSAPPALNPDTGILTTLANWKDQFNYLIWGTAEKVWIVPVFFIILVLIRGVCRFASTYLLTWVSVMAISTLRRDMFNKMLLLPTDFFKKTPSGTVLMSIVQMTEGSISNASNVFIVLTRDTMIVLGLVCVLLYLNWQLSLVVALMFPVLSLLSRYYRNRLKSIIASAQLSIGTLNNVVNEVHQGHQVVKLFGGQQQAAGRFADVNNTIVRLGKKITQATAARSPFSELIASLALAVVIFIALWQSQNGVTTIGEFMAFIVAMLQMLSPIKNLANISIPMQSMFIASDAVCDFLDEPTEQDTGSKTLNHVSGSLKFENIDVQYNQETRKALDNFNLEIQAGERVALVGRSGSGKTTVVNLLPRFVIPSQGNVLIDGENINNLTLANLREQFALVSQDVFLFEGSLKDNVQYSRPNASEEEILAALKAANLAELVANHPDGLNQPIGANGSLLSGGQRQRVSIARAILKDAPILLLDEATSALDNESEHLVQEALERLMHGRTSIIVAHRLTTIENADRIIVMDEGHIIEQGTHQELLEKQGYYAALNNMPKLHNHKAA</sequence>
<keyword evidence="3" id="KW-1003">Cell membrane</keyword>
<evidence type="ECO:0000259" key="13">
    <source>
        <dbReference type="PROSITE" id="PS50929"/>
    </source>
</evidence>
<evidence type="ECO:0000256" key="8">
    <source>
        <dbReference type="ARBA" id="ARBA00022989"/>
    </source>
</evidence>
<accession>A0ABS1BUE2</accession>
<dbReference type="InterPro" id="IPR003439">
    <property type="entry name" value="ABC_transporter-like_ATP-bd"/>
</dbReference>
<evidence type="ECO:0000256" key="10">
    <source>
        <dbReference type="ARBA" id="ARBA00023136"/>
    </source>
</evidence>
<dbReference type="Gene3D" id="1.20.1560.10">
    <property type="entry name" value="ABC transporter type 1, transmembrane domain"/>
    <property type="match status" value="1"/>
</dbReference>
<evidence type="ECO:0000256" key="2">
    <source>
        <dbReference type="ARBA" id="ARBA00022448"/>
    </source>
</evidence>
<dbReference type="SMART" id="SM00382">
    <property type="entry name" value="AAA"/>
    <property type="match status" value="1"/>
</dbReference>
<keyword evidence="10 11" id="KW-0472">Membrane</keyword>
<comment type="caution">
    <text evidence="14">The sequence shown here is derived from an EMBL/GenBank/DDBJ whole genome shotgun (WGS) entry which is preliminary data.</text>
</comment>
<evidence type="ECO:0000256" key="7">
    <source>
        <dbReference type="ARBA" id="ARBA00022967"/>
    </source>
</evidence>
<evidence type="ECO:0000256" key="4">
    <source>
        <dbReference type="ARBA" id="ARBA00022692"/>
    </source>
</evidence>
<dbReference type="PROSITE" id="PS50929">
    <property type="entry name" value="ABC_TM1F"/>
    <property type="match status" value="1"/>
</dbReference>
<feature type="transmembrane region" description="Helical" evidence="11">
    <location>
        <begin position="185"/>
        <end position="215"/>
    </location>
</feature>
<dbReference type="InterPro" id="IPR017871">
    <property type="entry name" value="ABC_transporter-like_CS"/>
</dbReference>